<sequence length="57" mass="6105">MLSIMTWCPLMEGTSEESDQIVAPSEHDSVGRIVVEPVVEVVVGTVADMVVDTVADM</sequence>
<organism evidence="1 2">
    <name type="scientific">Trifolium medium</name>
    <dbReference type="NCBI Taxonomy" id="97028"/>
    <lineage>
        <taxon>Eukaryota</taxon>
        <taxon>Viridiplantae</taxon>
        <taxon>Streptophyta</taxon>
        <taxon>Embryophyta</taxon>
        <taxon>Tracheophyta</taxon>
        <taxon>Spermatophyta</taxon>
        <taxon>Magnoliopsida</taxon>
        <taxon>eudicotyledons</taxon>
        <taxon>Gunneridae</taxon>
        <taxon>Pentapetalae</taxon>
        <taxon>rosids</taxon>
        <taxon>fabids</taxon>
        <taxon>Fabales</taxon>
        <taxon>Fabaceae</taxon>
        <taxon>Papilionoideae</taxon>
        <taxon>50 kb inversion clade</taxon>
        <taxon>NPAAA clade</taxon>
        <taxon>Hologalegina</taxon>
        <taxon>IRL clade</taxon>
        <taxon>Trifolieae</taxon>
        <taxon>Trifolium</taxon>
    </lineage>
</organism>
<proteinExistence type="predicted"/>
<reference evidence="1 2" key="1">
    <citation type="journal article" date="2018" name="Front. Plant Sci.">
        <title>Red Clover (Trifolium pratense) and Zigzag Clover (T. medium) - A Picture of Genomic Similarities and Differences.</title>
        <authorList>
            <person name="Dluhosova J."/>
            <person name="Istvanek J."/>
            <person name="Nedelnik J."/>
            <person name="Repkova J."/>
        </authorList>
    </citation>
    <scope>NUCLEOTIDE SEQUENCE [LARGE SCALE GENOMIC DNA]</scope>
    <source>
        <strain evidence="2">cv. 10/8</strain>
        <tissue evidence="1">Leaf</tissue>
    </source>
</reference>
<dbReference type="AlphaFoldDB" id="A0A392ST67"/>
<evidence type="ECO:0000313" key="1">
    <source>
        <dbReference type="EMBL" id="MCI51245.1"/>
    </source>
</evidence>
<keyword evidence="2" id="KW-1185">Reference proteome</keyword>
<accession>A0A392ST67</accession>
<feature type="non-terminal residue" evidence="1">
    <location>
        <position position="57"/>
    </location>
</feature>
<protein>
    <submittedName>
        <fullName evidence="1">Uncharacterized protein</fullName>
    </submittedName>
</protein>
<name>A0A392ST67_9FABA</name>
<dbReference type="Proteomes" id="UP000265520">
    <property type="component" value="Unassembled WGS sequence"/>
</dbReference>
<comment type="caution">
    <text evidence="1">The sequence shown here is derived from an EMBL/GenBank/DDBJ whole genome shotgun (WGS) entry which is preliminary data.</text>
</comment>
<evidence type="ECO:0000313" key="2">
    <source>
        <dbReference type="Proteomes" id="UP000265520"/>
    </source>
</evidence>
<dbReference type="EMBL" id="LXQA010428961">
    <property type="protein sequence ID" value="MCI51245.1"/>
    <property type="molecule type" value="Genomic_DNA"/>
</dbReference>